<dbReference type="GO" id="GO:0016787">
    <property type="term" value="F:hydrolase activity"/>
    <property type="evidence" value="ECO:0007669"/>
    <property type="project" value="UniProtKB-KW"/>
</dbReference>
<dbReference type="Gene3D" id="3.40.50.300">
    <property type="entry name" value="P-loop containing nucleotide triphosphate hydrolases"/>
    <property type="match status" value="4"/>
</dbReference>
<dbReference type="FunFam" id="3.40.50.300:FF:001313">
    <property type="entry name" value="Helicase with zinc finger domain 2"/>
    <property type="match status" value="1"/>
</dbReference>
<dbReference type="Pfam" id="PF13087">
    <property type="entry name" value="AAA_12"/>
    <property type="match status" value="2"/>
</dbReference>
<keyword evidence="2" id="KW-0547">Nucleotide-binding</keyword>
<keyword evidence="3" id="KW-0378">Hydrolase</keyword>
<accession>A0A6P8FL22</accession>
<gene>
    <name evidence="10 11 12" type="primary">helz2a</name>
</gene>
<proteinExistence type="inferred from homology"/>
<dbReference type="InterPro" id="IPR041679">
    <property type="entry name" value="DNA2/NAM7-like_C"/>
</dbReference>
<keyword evidence="5" id="KW-0067">ATP-binding</keyword>
<keyword evidence="6" id="KW-0479">Metal-binding</keyword>
<feature type="zinc finger region" description="C3H1-type" evidence="6">
    <location>
        <begin position="223"/>
        <end position="247"/>
    </location>
</feature>
<dbReference type="GO" id="GO:0043139">
    <property type="term" value="F:5'-3' DNA helicase activity"/>
    <property type="evidence" value="ECO:0007669"/>
    <property type="project" value="TreeGrafter"/>
</dbReference>
<dbReference type="PANTHER" id="PTHR43788:SF10">
    <property type="entry name" value="HELICASE WITH ZINC FINGER 2, TRANSCRIPTIONAL COACTIVATOR"/>
    <property type="match status" value="1"/>
</dbReference>
<protein>
    <submittedName>
        <fullName evidence="10 11">Helicase with zinc finger domain 2</fullName>
    </submittedName>
</protein>
<dbReference type="Pfam" id="PF13086">
    <property type="entry name" value="AAA_11"/>
    <property type="match status" value="3"/>
</dbReference>
<evidence type="ECO:0000256" key="7">
    <source>
        <dbReference type="SAM" id="MobiDB-lite"/>
    </source>
</evidence>
<dbReference type="GO" id="GO:0008270">
    <property type="term" value="F:zinc ion binding"/>
    <property type="evidence" value="ECO:0007669"/>
    <property type="project" value="UniProtKB-KW"/>
</dbReference>
<dbReference type="RefSeq" id="XP_031423896.1">
    <property type="nucleotide sequence ID" value="XM_031568036.2"/>
</dbReference>
<dbReference type="CTD" id="562461"/>
<dbReference type="SMART" id="SM00955">
    <property type="entry name" value="RNB"/>
    <property type="match status" value="1"/>
</dbReference>
<dbReference type="InterPro" id="IPR003593">
    <property type="entry name" value="AAA+_ATPase"/>
</dbReference>
<dbReference type="SUPFAM" id="SSF52540">
    <property type="entry name" value="P-loop containing nucleoside triphosphate hydrolases"/>
    <property type="match status" value="2"/>
</dbReference>
<comment type="similarity">
    <text evidence="1">Belongs to the DNA2/NAM7 helicase family.</text>
</comment>
<dbReference type="PROSITE" id="PS50103">
    <property type="entry name" value="ZF_C3H1"/>
    <property type="match status" value="1"/>
</dbReference>
<dbReference type="PANTHER" id="PTHR43788">
    <property type="entry name" value="DNA2/NAM7 HELICASE FAMILY MEMBER"/>
    <property type="match status" value="1"/>
</dbReference>
<dbReference type="InterPro" id="IPR012340">
    <property type="entry name" value="NA-bd_OB-fold"/>
</dbReference>
<keyword evidence="6" id="KW-0863">Zinc-finger</keyword>
<dbReference type="Pfam" id="PF25049">
    <property type="entry name" value="OB_HELZ2"/>
    <property type="match status" value="1"/>
</dbReference>
<dbReference type="GO" id="GO:0003723">
    <property type="term" value="F:RNA binding"/>
    <property type="evidence" value="ECO:0007669"/>
    <property type="project" value="InterPro"/>
</dbReference>
<organism evidence="9 12">
    <name type="scientific">Clupea harengus</name>
    <name type="common">Atlantic herring</name>
    <dbReference type="NCBI Taxonomy" id="7950"/>
    <lineage>
        <taxon>Eukaryota</taxon>
        <taxon>Metazoa</taxon>
        <taxon>Chordata</taxon>
        <taxon>Craniata</taxon>
        <taxon>Vertebrata</taxon>
        <taxon>Euteleostomi</taxon>
        <taxon>Actinopterygii</taxon>
        <taxon>Neopterygii</taxon>
        <taxon>Teleostei</taxon>
        <taxon>Clupei</taxon>
        <taxon>Clupeiformes</taxon>
        <taxon>Clupeoidei</taxon>
        <taxon>Clupeidae</taxon>
        <taxon>Clupea</taxon>
    </lineage>
</organism>
<dbReference type="CDD" id="cd18808">
    <property type="entry name" value="SF1_C_Upf1"/>
    <property type="match status" value="2"/>
</dbReference>
<evidence type="ECO:0000313" key="12">
    <source>
        <dbReference type="RefSeq" id="XP_031423897.1"/>
    </source>
</evidence>
<evidence type="ECO:0000256" key="4">
    <source>
        <dbReference type="ARBA" id="ARBA00022806"/>
    </source>
</evidence>
<dbReference type="OrthoDB" id="2285229at2759"/>
<feature type="region of interest" description="Disordered" evidence="7">
    <location>
        <begin position="1227"/>
        <end position="1246"/>
    </location>
</feature>
<dbReference type="InterPro" id="IPR041505">
    <property type="entry name" value="Dis3_CSD2"/>
</dbReference>
<evidence type="ECO:0000256" key="1">
    <source>
        <dbReference type="ARBA" id="ARBA00007913"/>
    </source>
</evidence>
<dbReference type="InterPro" id="IPR056787">
    <property type="entry name" value="OB_HELZ2"/>
</dbReference>
<dbReference type="Pfam" id="PF00773">
    <property type="entry name" value="RNB"/>
    <property type="match status" value="1"/>
</dbReference>
<keyword evidence="9" id="KW-1185">Reference proteome</keyword>
<dbReference type="InterPro" id="IPR041677">
    <property type="entry name" value="DNA2/NAM7_AAA_11"/>
</dbReference>
<sequence length="2875" mass="328959">MAVSKTTRRIDLCPLLRTHELHAACRSCCKQKAEITFCLVEHTDARSNHRCQGNILLARERGADRWRPVKSLPSFVTPAKYVVCWNFKEGFGCRSHGKSCSFASSSEEATVWNFLKNSRLDHRALINMLESGTNPPSRLEDHPGGTDRILSRFPGRFLELCETCFHSSPQRISRKQSAGHPTCCTSNHRWKPILVFSEDNQQKNVEYHIIRALPNVDYSQWRYCRYVERGQPCWHGAHRCWFAHSEVEMAVWTEESQGPFDRSKLLGKDVQRSQGSVANSTPPGKLQKCMEEHYCKLCRCKFRSQEDYMNHCFTSEHRQRIFEDGSEKGKYRDPPQTYHSFKMCQRPHTCEYGDRCLEAHSAEELQEWLSRARASRKKASAAEEQGLLSYQDRLLEEYRSSSNPDHIISETVSGVTGNCDMDLSTSVQKEKVPVRWKFTIVSKKPLAEIALLKQEPGASFTLGENSNEHRTHSTGDWYRTSSARMECRYEVTVSFVSTHPGLYEQWLVFDFDTRPVLLHKLQVRVGVPPSPHPEIWEKSSVPTGLSSPHLKLWNRGNRVIVPYFNRAEAEIKLLKEFKPPAMNSQYYQLTNDCVPISHHNYREKMHNFLDQEELAEEQIVCRLNLHGNIILSDNLCDIRFGLKMAYDGELFAQLLVSHALTPDTPEGFMLKRCVEFVLVGEVTTNDQSQKVYEAKILRDTASEKEIHLQLSRECCSDLGLQKGQTRMMEVQFQLNRLWFCEMHKAVDLLPDLQCVLPDFSKTCVPVHSTKHRMDDTPNVKQQAAMGFILGNPDGKNRVAPLLIYGPFGTGKTFTLAAATVELMKEDSNRVLICTHTNSSADLYVKDHFHKHVESGNLKTKPLRIKAKEISPKSTDQITKNYCLLTEDGQFFKFPNKDTVDLTRVVITTTGVARLLCDLHLPKDYFSHIMIDEASQMLECEALMALGLAGRETRIVLAGDHMQMGPKLFSVEDEKRSDHTLLNRLFHSYKSEKDNTASRSKIIFNENYRSTKEIVDFVSTYFYVGKKDVIKASGNVAAHPTQYALMFSHVRGECHLDTTTMSWYNPEQITNVVQIVLELLNNWPVEEWNQRDPSAICILSQGTQVYQLRTKLKAVQLHSVTVENAENVQGKQFRVIIIVTVHTRDTLKPSASNCLEFFNDARVLNTAMTRAQSQVIVVGDAAALCYFGKCSKTWRSYIEHCIANNSVKPEHLTQSFLNEEVMEISRFVPTQEEDTSDTDSSTSEMPDMDPILQELLDESNDWKVNVTEEGVLDIFKNDHLDKTSDDHEEKYHVDQSDSAFHQWNGEENEFTSKSVLKRCTIVMERYDSGYAIPLDDPASRIKISGRQNICGCFPGDEVLVEVLSEENTPPTGRVHGEGRAPPSSKQYVCTIEKTDYQVMTPINRCISKIYTPFWRDKPQHIAVRNPEDWGIQRFVKVNEESKRNLLFVVQVLKWRKNFRYPLGIVVKVLPKVTSLEAGMEVLNLEYQLSKIPSLQQQEMVKLRECSKDLHGRDDFRSIITFTIDPSHSQDLDDAISVRDLGQDYEIGIHIADVAHFVSKGSRLDEYAKQQGTTFYPPGLGTTPVYMFPRELSEDFFSLLPGRDRHTVSLMVVIDRTTDRIKSTKFHLSVICSDRKVSYDEAEEILQNPTISSDPCFDTVEGCLEIASHFSEVHRKDRKQDDWCYKSPSEDSVIGSRQSHSVVEELMILFNYSIAQELLKNEKTKSCTPLRCQERPDMAGLGQLRERCSPWLPLSIHLSRLMEDEGGLRSLPEANRTVCSTASGVGQQSNSDNTAFLRNGSREPDTFSILTSLLENLQTAANERDIHRILDLITTDDVHPQLLPIVLAFRKLIHRAHVLRSNSTLTSRVGHFDLELDCYSWASSPIRRYVDIIAQRILHSILEDKDIRYSPIEIDQACVSFSLQNDRQSKYERTSRSLHFATELRTQSARKIAFITGIPPNGNHFQLSFPLLRHSICDDVVIMYRDLQLADQPAYDAHRNCLILKWIRRVYSFIRDDIHSELEKQVPNSLITQVSREAWVRLLSTIREEKWGDMLEHLQEVTSEVRHGGTFSYTEPHDGTMKKSRKADAMEGHFVEFSLQLKQGGTIEVQLGTDTARGLLVPAVQLLVVNPNFEICLEHIKNPIECFSKYALRASKDAYPTYSDYQKIWRPLCEMESACNAVSENETIVLEDVELTWTHVQKDEIMQGFFELPFEKKEQWAIECDFRNCFLCIRMRRYDNDFQPEKKRAHTLTECKYLDLTDMTNVIWIAHGVTTQVTEDEETKDIKIDFCINHLPMTNIPQRIFLKNGRFTVELIPKLLPDVRKEDAIKRLTKANQLVKDIALGKRIHSESIKIIGKQSGTFDMENHRAFGFPSLNESQNKAIRETLQNRFTLIQGPPGTGKTVVGVHIVYWFFKQSDETQNKRCILYCGPSNKSVDVVAGQLLKLTAVLRPLRVYSEQMEVREYPYPGSSLKLSRQSLREGKPNKELRPITLHHVMREPDNPFSSKIRLFDERIKRGDNLEESEIKRYKSLLQKARKHELLRHDVILCTCTAASHPNFAKLNPRQIIIDECAMATEPEAFIPLVTHQPEQIVLIGDHKQLKPVVHSDVVERLGMSKSLFERYMKKALMLDIQYRMHEDICEFPSQQFYNGYLKTGQRPKARPSVLMTASQHPTPILFGHVEGKEVGLVVSTERGNENSMANLEEAEQTVRLASLLIKSGIDAEQIAILTPYNAQVAKINAEVAKISETLLLRGLLKVTVSTIMKSQGSEWRYVILSTVRSCPKSEIDSAPTKSWLMKKLGFVMDPNQVNVGITRAQEGLCIIGNQTLLQCSFLWKKLLNHYHGKWCVVNPAKNIQVQKNKGGTQTKGVRTLLLKN</sequence>
<dbReference type="SMART" id="SM00382">
    <property type="entry name" value="AAA"/>
    <property type="match status" value="2"/>
</dbReference>
<feature type="domain" description="C3H1-type" evidence="8">
    <location>
        <begin position="223"/>
        <end position="247"/>
    </location>
</feature>
<dbReference type="SUPFAM" id="SSF50249">
    <property type="entry name" value="Nucleic acid-binding proteins"/>
    <property type="match status" value="2"/>
</dbReference>
<evidence type="ECO:0000256" key="5">
    <source>
        <dbReference type="ARBA" id="ARBA00022840"/>
    </source>
</evidence>
<dbReference type="KEGG" id="char:105901806"/>
<evidence type="ECO:0000256" key="2">
    <source>
        <dbReference type="ARBA" id="ARBA00022741"/>
    </source>
</evidence>
<dbReference type="Proteomes" id="UP000515152">
    <property type="component" value="Chromosome 5"/>
</dbReference>
<dbReference type="GeneTree" id="ENSGT00940000160694"/>
<dbReference type="RefSeq" id="XP_031423897.1">
    <property type="nucleotide sequence ID" value="XM_031568037.2"/>
</dbReference>
<dbReference type="GO" id="GO:0004540">
    <property type="term" value="F:RNA nuclease activity"/>
    <property type="evidence" value="ECO:0007669"/>
    <property type="project" value="InterPro"/>
</dbReference>
<dbReference type="GeneID" id="105901806"/>
<dbReference type="RefSeq" id="XP_031423895.1">
    <property type="nucleotide sequence ID" value="XM_031568035.2"/>
</dbReference>
<evidence type="ECO:0000313" key="9">
    <source>
        <dbReference type="Proteomes" id="UP000515152"/>
    </source>
</evidence>
<keyword evidence="4 10" id="KW-0347">Helicase</keyword>
<dbReference type="Pfam" id="PF17849">
    <property type="entry name" value="OB_Dis3"/>
    <property type="match status" value="1"/>
</dbReference>
<dbReference type="FunFam" id="3.40.50.300:FF:001373">
    <property type="entry name" value="Helicase with zinc finger domain 2"/>
    <property type="match status" value="1"/>
</dbReference>
<name>A0A6P8FL22_CLUHA</name>
<evidence type="ECO:0000256" key="3">
    <source>
        <dbReference type="ARBA" id="ARBA00022801"/>
    </source>
</evidence>
<dbReference type="InterPro" id="IPR001900">
    <property type="entry name" value="RNase_II/R"/>
</dbReference>
<reference evidence="10 11" key="1">
    <citation type="submission" date="2025-04" db="UniProtKB">
        <authorList>
            <consortium name="RefSeq"/>
        </authorList>
    </citation>
    <scope>IDENTIFICATION</scope>
</reference>
<evidence type="ECO:0000259" key="8">
    <source>
        <dbReference type="PROSITE" id="PS50103"/>
    </source>
</evidence>
<evidence type="ECO:0000256" key="6">
    <source>
        <dbReference type="PROSITE-ProRule" id="PRU00723"/>
    </source>
</evidence>
<keyword evidence="6" id="KW-0862">Zinc</keyword>
<dbReference type="InterPro" id="IPR000571">
    <property type="entry name" value="Znf_CCCH"/>
</dbReference>
<dbReference type="InterPro" id="IPR027417">
    <property type="entry name" value="P-loop_NTPase"/>
</dbReference>
<dbReference type="InterPro" id="IPR047187">
    <property type="entry name" value="SF1_C_Upf1"/>
</dbReference>
<evidence type="ECO:0000313" key="10">
    <source>
        <dbReference type="RefSeq" id="XP_031423895.1"/>
    </source>
</evidence>
<evidence type="ECO:0000313" key="11">
    <source>
        <dbReference type="RefSeq" id="XP_031423896.1"/>
    </source>
</evidence>
<dbReference type="GO" id="GO:0005524">
    <property type="term" value="F:ATP binding"/>
    <property type="evidence" value="ECO:0007669"/>
    <property type="project" value="UniProtKB-KW"/>
</dbReference>
<dbReference type="InterPro" id="IPR050534">
    <property type="entry name" value="Coronavir_polyprotein_1ab"/>
</dbReference>